<evidence type="ECO:0000256" key="9">
    <source>
        <dbReference type="SAM" id="MobiDB-lite"/>
    </source>
</evidence>
<evidence type="ECO:0000256" key="3">
    <source>
        <dbReference type="ARBA" id="ARBA00022989"/>
    </source>
</evidence>
<dbReference type="CDD" id="cd06225">
    <property type="entry name" value="HAMP"/>
    <property type="match status" value="1"/>
</dbReference>
<dbReference type="InterPro" id="IPR003660">
    <property type="entry name" value="HAMP_dom"/>
</dbReference>
<protein>
    <submittedName>
        <fullName evidence="13">Methyl-accepting chemotaxis protein</fullName>
    </submittedName>
</protein>
<dbReference type="Pfam" id="PF00672">
    <property type="entry name" value="HAMP"/>
    <property type="match status" value="1"/>
</dbReference>
<feature type="region of interest" description="Disordered" evidence="9">
    <location>
        <begin position="424"/>
        <end position="450"/>
    </location>
</feature>
<accession>A0A411PH20</accession>
<dbReference type="GO" id="GO:0016020">
    <property type="term" value="C:membrane"/>
    <property type="evidence" value="ECO:0007669"/>
    <property type="project" value="UniProtKB-SubCell"/>
</dbReference>
<dbReference type="PANTHER" id="PTHR32089:SF119">
    <property type="entry name" value="METHYL-ACCEPTING CHEMOTAXIS PROTEIN CTPL"/>
    <property type="match status" value="1"/>
</dbReference>
<evidence type="ECO:0000256" key="5">
    <source>
        <dbReference type="ARBA" id="ARBA00023224"/>
    </source>
</evidence>
<evidence type="ECO:0000256" key="6">
    <source>
        <dbReference type="ARBA" id="ARBA00029447"/>
    </source>
</evidence>
<sequence>MKISTLTRIASALLIVIAIAMAVVIFWSNQERQAIELQSDKLQELQKRFLVDIKEELHDYLNSGNAALLEQAKQDLQQTQNELGTFTGLDTQTTLSAIESFITALGGEYRAAGKLAGNPRQLLSHAESEMLDYNYHLANYSFKGQATNPDLANQYLSLVNDLPQLVNELSQVTTGYLINKNQQLQPVLARLIEQLQAWNQRLTALPLIGIYITEEVDEFALGDDEPETIEVGEEYRSELLSLSSRYSKEVDNTHRMLNENQRIQQALITDLGQIESQLLELGNMQKRKAQQLKSTLTIAIVVMVSILIAFSLIYLVLQQRRVIKPLKHLNHAFHQLSESNSREPLNITRRCETGQIANHFNQMLQRFEQEDEQQRQQISVISQSLSQLVNRITDISSSTARTQSVVVNAQQQTEQIRQLATEVSETSNQVEQTAEKTKSHMLQSQKEAEAVLSASEQSQQAVEHCHQSLASLTSSVTDVSQIIDVIGNIAEQTNLLALNAAIEAARAGEQGRGFAVVADEVRNLSQRTKTSLEEVMAILNKLTKANADLTTRVEGIEQTTLSQKQRAHKLWQVAQSVQQQASEMAVTAKQGAHSSQSQVVHLDEFVSAMDSLKDHAQAATAQTNLIAGEVSQSVEDIEVSLGIKSA</sequence>
<keyword evidence="8" id="KW-0175">Coiled coil</keyword>
<dbReference type="PROSITE" id="PS50111">
    <property type="entry name" value="CHEMOTAXIS_TRANSDUC_2"/>
    <property type="match status" value="1"/>
</dbReference>
<evidence type="ECO:0000256" key="7">
    <source>
        <dbReference type="PROSITE-ProRule" id="PRU00284"/>
    </source>
</evidence>
<evidence type="ECO:0000256" key="8">
    <source>
        <dbReference type="SAM" id="Coils"/>
    </source>
</evidence>
<keyword evidence="3 10" id="KW-1133">Transmembrane helix</keyword>
<feature type="coiled-coil region" evidence="8">
    <location>
        <begin position="28"/>
        <end position="89"/>
    </location>
</feature>
<evidence type="ECO:0000256" key="4">
    <source>
        <dbReference type="ARBA" id="ARBA00023136"/>
    </source>
</evidence>
<comment type="subcellular location">
    <subcellularLocation>
        <location evidence="1">Membrane</location>
        <topology evidence="1">Multi-pass membrane protein</topology>
    </subcellularLocation>
</comment>
<keyword evidence="4 10" id="KW-0472">Membrane</keyword>
<evidence type="ECO:0000256" key="1">
    <source>
        <dbReference type="ARBA" id="ARBA00004141"/>
    </source>
</evidence>
<keyword evidence="14" id="KW-1185">Reference proteome</keyword>
<comment type="similarity">
    <text evidence="6">Belongs to the methyl-accepting chemotaxis (MCP) protein family.</text>
</comment>
<dbReference type="Proteomes" id="UP000291106">
    <property type="component" value="Chromosome"/>
</dbReference>
<dbReference type="PROSITE" id="PS50885">
    <property type="entry name" value="HAMP"/>
    <property type="match status" value="1"/>
</dbReference>
<dbReference type="GO" id="GO:0007165">
    <property type="term" value="P:signal transduction"/>
    <property type="evidence" value="ECO:0007669"/>
    <property type="project" value="UniProtKB-KW"/>
</dbReference>
<keyword evidence="5 7" id="KW-0807">Transducer</keyword>
<dbReference type="EMBL" id="CP036200">
    <property type="protein sequence ID" value="QBF82887.1"/>
    <property type="molecule type" value="Genomic_DNA"/>
</dbReference>
<dbReference type="AlphaFoldDB" id="A0A411PH20"/>
<evidence type="ECO:0000256" key="2">
    <source>
        <dbReference type="ARBA" id="ARBA00022692"/>
    </source>
</evidence>
<dbReference type="InterPro" id="IPR004089">
    <property type="entry name" value="MCPsignal_dom"/>
</dbReference>
<evidence type="ECO:0000313" key="14">
    <source>
        <dbReference type="Proteomes" id="UP000291106"/>
    </source>
</evidence>
<dbReference type="PANTHER" id="PTHR32089">
    <property type="entry name" value="METHYL-ACCEPTING CHEMOTAXIS PROTEIN MCPB"/>
    <property type="match status" value="1"/>
</dbReference>
<dbReference type="RefSeq" id="WP_130599463.1">
    <property type="nucleotide sequence ID" value="NZ_CP036200.1"/>
</dbReference>
<dbReference type="Gene3D" id="1.10.287.950">
    <property type="entry name" value="Methyl-accepting chemotaxis protein"/>
    <property type="match status" value="1"/>
</dbReference>
<dbReference type="SUPFAM" id="SSF58104">
    <property type="entry name" value="Methyl-accepting chemotaxis protein (MCP) signaling domain"/>
    <property type="match status" value="1"/>
</dbReference>
<dbReference type="KEGG" id="smai:EXU30_09390"/>
<dbReference type="GO" id="GO:0006935">
    <property type="term" value="P:chemotaxis"/>
    <property type="evidence" value="ECO:0007669"/>
    <property type="project" value="UniProtKB-ARBA"/>
</dbReference>
<feature type="transmembrane region" description="Helical" evidence="10">
    <location>
        <begin position="6"/>
        <end position="27"/>
    </location>
</feature>
<organism evidence="13 14">
    <name type="scientific">Shewanella maritima</name>
    <dbReference type="NCBI Taxonomy" id="2520507"/>
    <lineage>
        <taxon>Bacteria</taxon>
        <taxon>Pseudomonadati</taxon>
        <taxon>Pseudomonadota</taxon>
        <taxon>Gammaproteobacteria</taxon>
        <taxon>Alteromonadales</taxon>
        <taxon>Shewanellaceae</taxon>
        <taxon>Shewanella</taxon>
    </lineage>
</organism>
<dbReference type="OrthoDB" id="7024925at2"/>
<dbReference type="Pfam" id="PF00015">
    <property type="entry name" value="MCPsignal"/>
    <property type="match status" value="1"/>
</dbReference>
<reference evidence="13 14" key="1">
    <citation type="submission" date="2019-02" db="EMBL/GenBank/DDBJ databases">
        <title>Shewanella sp. D4-2 isolated from Dokdo Island.</title>
        <authorList>
            <person name="Baek K."/>
        </authorList>
    </citation>
    <scope>NUCLEOTIDE SEQUENCE [LARGE SCALE GENOMIC DNA]</scope>
    <source>
        <strain evidence="13 14">D4-2</strain>
    </source>
</reference>
<evidence type="ECO:0000259" key="11">
    <source>
        <dbReference type="PROSITE" id="PS50111"/>
    </source>
</evidence>
<proteinExistence type="inferred from homology"/>
<gene>
    <name evidence="13" type="ORF">EXU30_09390</name>
</gene>
<keyword evidence="2 10" id="KW-0812">Transmembrane</keyword>
<feature type="domain" description="Methyl-accepting transducer" evidence="11">
    <location>
        <begin position="377"/>
        <end position="613"/>
    </location>
</feature>
<dbReference type="SMART" id="SM00283">
    <property type="entry name" value="MA"/>
    <property type="match status" value="1"/>
</dbReference>
<feature type="transmembrane region" description="Helical" evidence="10">
    <location>
        <begin position="296"/>
        <end position="317"/>
    </location>
</feature>
<evidence type="ECO:0000259" key="12">
    <source>
        <dbReference type="PROSITE" id="PS50885"/>
    </source>
</evidence>
<dbReference type="SMART" id="SM00304">
    <property type="entry name" value="HAMP"/>
    <property type="match status" value="1"/>
</dbReference>
<dbReference type="Gene3D" id="6.10.340.10">
    <property type="match status" value="1"/>
</dbReference>
<feature type="domain" description="HAMP" evidence="12">
    <location>
        <begin position="320"/>
        <end position="372"/>
    </location>
</feature>
<evidence type="ECO:0000313" key="13">
    <source>
        <dbReference type="EMBL" id="QBF82887.1"/>
    </source>
</evidence>
<name>A0A411PH20_9GAMM</name>
<feature type="coiled-coil region" evidence="8">
    <location>
        <begin position="532"/>
        <end position="559"/>
    </location>
</feature>
<evidence type="ECO:0000256" key="10">
    <source>
        <dbReference type="SAM" id="Phobius"/>
    </source>
</evidence>